<keyword evidence="3" id="KW-1185">Reference proteome</keyword>
<evidence type="ECO:0000313" key="3">
    <source>
        <dbReference type="Proteomes" id="UP000218899"/>
    </source>
</evidence>
<feature type="region of interest" description="Disordered" evidence="1">
    <location>
        <begin position="27"/>
        <end position="56"/>
    </location>
</feature>
<dbReference type="Proteomes" id="UP000218899">
    <property type="component" value="Chromosome"/>
</dbReference>
<dbReference type="EMBL" id="AP014936">
    <property type="protein sequence ID" value="BAU49189.1"/>
    <property type="molecule type" value="Genomic_DNA"/>
</dbReference>
<evidence type="ECO:0000256" key="1">
    <source>
        <dbReference type="SAM" id="MobiDB-lite"/>
    </source>
</evidence>
<organism evidence="2 3">
    <name type="scientific">Sulfurifustis variabilis</name>
    <dbReference type="NCBI Taxonomy" id="1675686"/>
    <lineage>
        <taxon>Bacteria</taxon>
        <taxon>Pseudomonadati</taxon>
        <taxon>Pseudomonadota</taxon>
        <taxon>Gammaproteobacteria</taxon>
        <taxon>Acidiferrobacterales</taxon>
        <taxon>Acidiferrobacteraceae</taxon>
        <taxon>Sulfurifustis</taxon>
    </lineage>
</organism>
<name>A0A1B4V6M6_9GAMM</name>
<gene>
    <name evidence="2" type="ORF">SVA_2641</name>
</gene>
<dbReference type="KEGG" id="sva:SVA_2641"/>
<proteinExistence type="predicted"/>
<protein>
    <submittedName>
        <fullName evidence="2">Uncharacterized protein</fullName>
    </submittedName>
</protein>
<feature type="compositionally biased region" description="Basic residues" evidence="1">
    <location>
        <begin position="38"/>
        <end position="50"/>
    </location>
</feature>
<accession>A0A1B4V6M6</accession>
<evidence type="ECO:0000313" key="2">
    <source>
        <dbReference type="EMBL" id="BAU49189.1"/>
    </source>
</evidence>
<dbReference type="AlphaFoldDB" id="A0A1B4V6M6"/>
<reference evidence="2 3" key="1">
    <citation type="submission" date="2015-08" db="EMBL/GenBank/DDBJ databases">
        <title>Complete genome sequence of Sulfurifustis variabilis.</title>
        <authorList>
            <person name="Miura A."/>
            <person name="Kojima H."/>
            <person name="Fukui M."/>
        </authorList>
    </citation>
    <scope>NUCLEOTIDE SEQUENCE [LARGE SCALE GENOMIC DNA]</scope>
    <source>
        <strain evidence="3">skN76</strain>
    </source>
</reference>
<sequence length="105" mass="11767">MGRFAQNGKDLCANAASRDCRRAGRAEPAIRFAGHPQKSAHRTGPKRRFFRANPGAAEPIPTGVAGWLSGWWRPKKGTPGRRLYSRLWLASPPRRTQVPYRSPNF</sequence>